<protein>
    <submittedName>
        <fullName evidence="2">PilT protein domain protein</fullName>
    </submittedName>
</protein>
<reference evidence="2 3" key="1">
    <citation type="journal article" date="2015" name="Nature">
        <title>rRNA introns, odd ribosomes, and small enigmatic genomes across a large radiation of phyla.</title>
        <authorList>
            <person name="Brown C.T."/>
            <person name="Hug L.A."/>
            <person name="Thomas B.C."/>
            <person name="Sharon I."/>
            <person name="Castelle C.J."/>
            <person name="Singh A."/>
            <person name="Wilkins M.J."/>
            <person name="Williams K.H."/>
            <person name="Banfield J.F."/>
        </authorList>
    </citation>
    <scope>NUCLEOTIDE SEQUENCE [LARGE SCALE GENOMIC DNA]</scope>
</reference>
<proteinExistence type="predicted"/>
<dbReference type="EMBL" id="LCFD01000015">
    <property type="protein sequence ID" value="KKS85789.1"/>
    <property type="molecule type" value="Genomic_DNA"/>
</dbReference>
<dbReference type="AlphaFoldDB" id="A0A0G1CJW6"/>
<dbReference type="SUPFAM" id="SSF88723">
    <property type="entry name" value="PIN domain-like"/>
    <property type="match status" value="1"/>
</dbReference>
<sequence>MSGKTNWQNMKKSFQGISKIALDSNIFIYYFGGDPIFGPKTKAVFNLLKKKKGVTSIITLTELLAFKTDQKTLSEIEEAFFNTPNLNIADIDKAIAKNAARIRHKYGFRLADSFQLATAVAFKADIFVTNDKRLKSFPEVKIQLLSEIS</sequence>
<accession>A0A0G1CJW6</accession>
<evidence type="ECO:0000259" key="1">
    <source>
        <dbReference type="SMART" id="SM00670"/>
    </source>
</evidence>
<name>A0A0G1CJW6_9BACT</name>
<gene>
    <name evidence="2" type="ORF">UV61_C0015G0003</name>
</gene>
<dbReference type="InterPro" id="IPR029060">
    <property type="entry name" value="PIN-like_dom_sf"/>
</dbReference>
<dbReference type="InterPro" id="IPR002716">
    <property type="entry name" value="PIN_dom"/>
</dbReference>
<comment type="caution">
    <text evidence="2">The sequence shown here is derived from an EMBL/GenBank/DDBJ whole genome shotgun (WGS) entry which is preliminary data.</text>
</comment>
<dbReference type="Pfam" id="PF01850">
    <property type="entry name" value="PIN"/>
    <property type="match status" value="1"/>
</dbReference>
<organism evidence="2 3">
    <name type="scientific">Candidatus Gottesmanbacteria bacterium GW2011_GWB1_43_11</name>
    <dbReference type="NCBI Taxonomy" id="1618446"/>
    <lineage>
        <taxon>Bacteria</taxon>
        <taxon>Candidatus Gottesmaniibacteriota</taxon>
    </lineage>
</organism>
<dbReference type="Gene3D" id="3.40.50.1010">
    <property type="entry name" value="5'-nuclease"/>
    <property type="match status" value="1"/>
</dbReference>
<dbReference type="STRING" id="1618446.UV61_C0015G0003"/>
<feature type="domain" description="PIN" evidence="1">
    <location>
        <begin position="18"/>
        <end position="136"/>
    </location>
</feature>
<evidence type="ECO:0000313" key="2">
    <source>
        <dbReference type="EMBL" id="KKS85789.1"/>
    </source>
</evidence>
<dbReference type="SMART" id="SM00670">
    <property type="entry name" value="PINc"/>
    <property type="match status" value="1"/>
</dbReference>
<evidence type="ECO:0000313" key="3">
    <source>
        <dbReference type="Proteomes" id="UP000034050"/>
    </source>
</evidence>
<dbReference type="Proteomes" id="UP000034050">
    <property type="component" value="Unassembled WGS sequence"/>
</dbReference>